<evidence type="ECO:0000256" key="10">
    <source>
        <dbReference type="ARBA" id="ARBA00061949"/>
    </source>
</evidence>
<dbReference type="Gene3D" id="3.30.60.190">
    <property type="match status" value="1"/>
</dbReference>
<dbReference type="SUPFAM" id="SSF144232">
    <property type="entry name" value="HIT/MYND zinc finger-like"/>
    <property type="match status" value="1"/>
</dbReference>
<dbReference type="FunFam" id="3.30.60.190:FF:000001">
    <property type="entry name" value="box C/D snoRNA protein 1"/>
    <property type="match status" value="1"/>
</dbReference>
<comment type="similarity">
    <text evidence="9">Belongs to the BCD1 family.</text>
</comment>
<dbReference type="GO" id="GO:0070761">
    <property type="term" value="C:pre-snoRNP complex"/>
    <property type="evidence" value="ECO:0007669"/>
    <property type="project" value="TreeGrafter"/>
</dbReference>
<dbReference type="InterPro" id="IPR051639">
    <property type="entry name" value="BCD1"/>
</dbReference>
<name>A0AAD4ISH7_PERFH</name>
<dbReference type="CDD" id="cd23023">
    <property type="entry name" value="zf-HIT_BCD1"/>
    <property type="match status" value="1"/>
</dbReference>
<dbReference type="InterPro" id="IPR007529">
    <property type="entry name" value="Znf_HIT"/>
</dbReference>
<evidence type="ECO:0000256" key="11">
    <source>
        <dbReference type="ARBA" id="ARBA00068630"/>
    </source>
</evidence>
<dbReference type="GO" id="GO:0000492">
    <property type="term" value="P:box C/D snoRNP assembly"/>
    <property type="evidence" value="ECO:0007669"/>
    <property type="project" value="TreeGrafter"/>
</dbReference>
<keyword evidence="1" id="KW-1017">Isopeptide bond</keyword>
<evidence type="ECO:0000256" key="12">
    <source>
        <dbReference type="ARBA" id="ARBA00077531"/>
    </source>
</evidence>
<protein>
    <recommendedName>
        <fullName evidence="11">Box C/D snoRNA protein 1</fullName>
    </recommendedName>
    <alternativeName>
        <fullName evidence="12">Zinc finger HIT domain-containing protein 6</fullName>
    </alternativeName>
</protein>
<dbReference type="PROSITE" id="PS51083">
    <property type="entry name" value="ZF_HIT"/>
    <property type="match status" value="1"/>
</dbReference>
<dbReference type="InterPro" id="IPR057721">
    <property type="entry name" value="BCD1_alpha/beta"/>
</dbReference>
<dbReference type="Pfam" id="PF04438">
    <property type="entry name" value="zf-HIT"/>
    <property type="match status" value="1"/>
</dbReference>
<comment type="caution">
    <text evidence="15">The sequence shown here is derived from an EMBL/GenBank/DDBJ whole genome shotgun (WGS) entry which is preliminary data.</text>
</comment>
<evidence type="ECO:0000256" key="1">
    <source>
        <dbReference type="ARBA" id="ARBA00022499"/>
    </source>
</evidence>
<dbReference type="Pfam" id="PF25790">
    <property type="entry name" value="BCD1"/>
    <property type="match status" value="1"/>
</dbReference>
<evidence type="ECO:0000256" key="4">
    <source>
        <dbReference type="ARBA" id="ARBA00022723"/>
    </source>
</evidence>
<dbReference type="EMBL" id="SDAM02003990">
    <property type="protein sequence ID" value="KAH6820383.1"/>
    <property type="molecule type" value="Genomic_DNA"/>
</dbReference>
<evidence type="ECO:0000259" key="14">
    <source>
        <dbReference type="PROSITE" id="PS51083"/>
    </source>
</evidence>
<accession>A0AAD4ISH7</accession>
<dbReference type="GO" id="GO:0048254">
    <property type="term" value="P:snoRNA localization"/>
    <property type="evidence" value="ECO:0007669"/>
    <property type="project" value="TreeGrafter"/>
</dbReference>
<evidence type="ECO:0000256" key="8">
    <source>
        <dbReference type="ARBA" id="ARBA00049598"/>
    </source>
</evidence>
<keyword evidence="2" id="KW-0690">Ribosome biogenesis</keyword>
<gene>
    <name evidence="15" type="ORF">C2S53_015806</name>
</gene>
<keyword evidence="4" id="KW-0479">Metal-binding</keyword>
<dbReference type="PANTHER" id="PTHR13483">
    <property type="entry name" value="BOX C_D SNORNA PROTEIN 1-RELATED"/>
    <property type="match status" value="1"/>
</dbReference>
<evidence type="ECO:0000313" key="15">
    <source>
        <dbReference type="EMBL" id="KAH6820383.1"/>
    </source>
</evidence>
<feature type="domain" description="HIT-type" evidence="14">
    <location>
        <begin position="20"/>
        <end position="54"/>
    </location>
</feature>
<evidence type="ECO:0000256" key="2">
    <source>
        <dbReference type="ARBA" id="ARBA00022517"/>
    </source>
</evidence>
<dbReference type="Proteomes" id="UP001190926">
    <property type="component" value="Unassembled WGS sequence"/>
</dbReference>
<keyword evidence="3" id="KW-0597">Phosphoprotein</keyword>
<proteinExistence type="inferred from homology"/>
<dbReference type="GO" id="GO:0008270">
    <property type="term" value="F:zinc ion binding"/>
    <property type="evidence" value="ECO:0007669"/>
    <property type="project" value="UniProtKB-UniRule"/>
</dbReference>
<comment type="function">
    <text evidence="8">Required for box C/D snoRNAs accumulation involved in snoRNA processing, snoRNA transport to the nucleolus and ribosome biogenesis.</text>
</comment>
<evidence type="ECO:0000256" key="9">
    <source>
        <dbReference type="ARBA" id="ARBA00049654"/>
    </source>
</evidence>
<dbReference type="AlphaFoldDB" id="A0AAD4ISH7"/>
<evidence type="ECO:0000256" key="5">
    <source>
        <dbReference type="ARBA" id="ARBA00022771"/>
    </source>
</evidence>
<dbReference type="PANTHER" id="PTHR13483:SF3">
    <property type="entry name" value="BOX C_D SNORNA PROTEIN 1"/>
    <property type="match status" value="1"/>
</dbReference>
<dbReference type="GO" id="GO:0000463">
    <property type="term" value="P:maturation of LSU-rRNA from tricistronic rRNA transcript (SSU-rRNA, 5.8S rRNA, LSU-rRNA)"/>
    <property type="evidence" value="ECO:0007669"/>
    <property type="project" value="TreeGrafter"/>
</dbReference>
<reference evidence="15 16" key="1">
    <citation type="journal article" date="2021" name="Nat. Commun.">
        <title>Incipient diploidization of the medicinal plant Perilla within 10,000 years.</title>
        <authorList>
            <person name="Zhang Y."/>
            <person name="Shen Q."/>
            <person name="Leng L."/>
            <person name="Zhang D."/>
            <person name="Chen S."/>
            <person name="Shi Y."/>
            <person name="Ning Z."/>
            <person name="Chen S."/>
        </authorList>
    </citation>
    <scope>NUCLEOTIDE SEQUENCE [LARGE SCALE GENOMIC DNA]</scope>
    <source>
        <strain evidence="16">cv. PC099</strain>
    </source>
</reference>
<evidence type="ECO:0000256" key="13">
    <source>
        <dbReference type="PROSITE-ProRule" id="PRU00453"/>
    </source>
</evidence>
<evidence type="ECO:0000256" key="3">
    <source>
        <dbReference type="ARBA" id="ARBA00022553"/>
    </source>
</evidence>
<evidence type="ECO:0000256" key="7">
    <source>
        <dbReference type="ARBA" id="ARBA00022843"/>
    </source>
</evidence>
<evidence type="ECO:0000313" key="16">
    <source>
        <dbReference type="Proteomes" id="UP001190926"/>
    </source>
</evidence>
<keyword evidence="5 13" id="KW-0863">Zinc-finger</keyword>
<keyword evidence="6" id="KW-0862">Zinc</keyword>
<organism evidence="15 16">
    <name type="scientific">Perilla frutescens var. hirtella</name>
    <name type="common">Perilla citriodora</name>
    <name type="synonym">Perilla setoyensis</name>
    <dbReference type="NCBI Taxonomy" id="608512"/>
    <lineage>
        <taxon>Eukaryota</taxon>
        <taxon>Viridiplantae</taxon>
        <taxon>Streptophyta</taxon>
        <taxon>Embryophyta</taxon>
        <taxon>Tracheophyta</taxon>
        <taxon>Spermatophyta</taxon>
        <taxon>Magnoliopsida</taxon>
        <taxon>eudicotyledons</taxon>
        <taxon>Gunneridae</taxon>
        <taxon>Pentapetalae</taxon>
        <taxon>asterids</taxon>
        <taxon>lamiids</taxon>
        <taxon>Lamiales</taxon>
        <taxon>Lamiaceae</taxon>
        <taxon>Nepetoideae</taxon>
        <taxon>Elsholtzieae</taxon>
        <taxon>Perilla</taxon>
    </lineage>
</organism>
<keyword evidence="16" id="KW-1185">Reference proteome</keyword>
<dbReference type="GO" id="GO:0005634">
    <property type="term" value="C:nucleus"/>
    <property type="evidence" value="ECO:0007669"/>
    <property type="project" value="TreeGrafter"/>
</dbReference>
<sequence length="400" mass="45293">MEEKPEESPASDNSPKPNLCEECNIEASKYKCPGCSLRTCSLACVNSHKQRTACSGKRPLTNFVPISKFDDNLLLSDYNMLEDVKRIADSAQRMRVTVCGYSQIRLPFALKSLRSAAVSRRIKLLFLSNGMSKREKNRTYYNKKNKFISWTVEWRFHSTDVVLLDHGIHENSTLFSAIEKHLKAGPWNHPLRQFCDQTIDSLKFFVRKNPKGPKSPFCRLDINAPICEQLANIVILEYPVVHVFLPSHNCDFDVINNANPRKVGIKEPAHHDHPSPMGVTFKEEEIKDGGSSDPRVSDLLSQSPRVVKWANSVNPVSHADTRPLTTEDTNTGTRSCIEELAEIPDFDFDFESGFIDVYPDLTAGANSDNFLDFDVILSKQKDIEDGEYFMEEELEEGEIA</sequence>
<comment type="subunit">
    <text evidence="10">Interacts with FBL, SNU13, NOP58, NUFIP1, RUVBL1, RUVBL2 and TAF9. Interacts (via HIT-type zinc finger) with the RUVBL1/RUVBL2 complex in the presence of ADP.</text>
</comment>
<keyword evidence="7" id="KW-0832">Ubl conjugation</keyword>
<evidence type="ECO:0000256" key="6">
    <source>
        <dbReference type="ARBA" id="ARBA00022833"/>
    </source>
</evidence>